<reference evidence="2 3" key="1">
    <citation type="submission" date="2019-07" db="EMBL/GenBank/DDBJ databases">
        <authorList>
            <person name="Park M."/>
        </authorList>
    </citation>
    <scope>NUCLEOTIDE SEQUENCE [LARGE SCALE GENOMIC DNA]</scope>
    <source>
        <strain evidence="2 3">KCTC32445</strain>
    </source>
</reference>
<dbReference type="RefSeq" id="WP_143775697.1">
    <property type="nucleotide sequence ID" value="NZ_VKKU01000001.1"/>
</dbReference>
<keyword evidence="3" id="KW-1185">Reference proteome</keyword>
<dbReference type="AlphaFoldDB" id="A0A553WJ95"/>
<keyword evidence="1" id="KW-1133">Transmembrane helix</keyword>
<dbReference type="Proteomes" id="UP000320160">
    <property type="component" value="Unassembled WGS sequence"/>
</dbReference>
<keyword evidence="1" id="KW-0812">Transmembrane</keyword>
<dbReference type="Gene3D" id="1.25.40.10">
    <property type="entry name" value="Tetratricopeptide repeat domain"/>
    <property type="match status" value="1"/>
</dbReference>
<dbReference type="OrthoDB" id="7390129at2"/>
<dbReference type="SUPFAM" id="SSF48452">
    <property type="entry name" value="TPR-like"/>
    <property type="match status" value="1"/>
</dbReference>
<protein>
    <submittedName>
        <fullName evidence="2">Uncharacterized protein</fullName>
    </submittedName>
</protein>
<proteinExistence type="predicted"/>
<dbReference type="EMBL" id="VKKU01000001">
    <property type="protein sequence ID" value="TSB04779.1"/>
    <property type="molecule type" value="Genomic_DNA"/>
</dbReference>
<comment type="caution">
    <text evidence="2">The sequence shown here is derived from an EMBL/GenBank/DDBJ whole genome shotgun (WGS) entry which is preliminary data.</text>
</comment>
<organism evidence="2 3">
    <name type="scientific">Sphingorhabdus contaminans</name>
    <dbReference type="NCBI Taxonomy" id="1343899"/>
    <lineage>
        <taxon>Bacteria</taxon>
        <taxon>Pseudomonadati</taxon>
        <taxon>Pseudomonadota</taxon>
        <taxon>Alphaproteobacteria</taxon>
        <taxon>Sphingomonadales</taxon>
        <taxon>Sphingomonadaceae</taxon>
        <taxon>Sphingorhabdus</taxon>
    </lineage>
</organism>
<evidence type="ECO:0000256" key="1">
    <source>
        <dbReference type="SAM" id="Phobius"/>
    </source>
</evidence>
<evidence type="ECO:0000313" key="3">
    <source>
        <dbReference type="Proteomes" id="UP000320160"/>
    </source>
</evidence>
<keyword evidence="1" id="KW-0472">Membrane</keyword>
<sequence>MTGWVSLGILSILSFGALLAAGRLKGGLWQIAAAAILLGMTGYALQGRPSLPSSPAKSLGGSEDAAIQLVEMRADMDQSFGGAKRWLVTADSFAKQGDYKLSASYIQAGLKQNPDDPDLWSALGLQLMLASQGQMSPPAQLAFDKAREIRPNYPAPYYFAGLSRLFGGDLDSAILLWEKALTLATPKAKWKPRLESQLKAAKALQVQALDASQVKKPNN</sequence>
<gene>
    <name evidence="2" type="ORF">FOM92_05060</name>
</gene>
<feature type="transmembrane region" description="Helical" evidence="1">
    <location>
        <begin position="29"/>
        <end position="45"/>
    </location>
</feature>
<name>A0A553WJ95_9SPHN</name>
<evidence type="ECO:0000313" key="2">
    <source>
        <dbReference type="EMBL" id="TSB04779.1"/>
    </source>
</evidence>
<dbReference type="InterPro" id="IPR011990">
    <property type="entry name" value="TPR-like_helical_dom_sf"/>
</dbReference>
<accession>A0A553WJ95</accession>